<dbReference type="PROSITE" id="PS51257">
    <property type="entry name" value="PROKAR_LIPOPROTEIN"/>
    <property type="match status" value="1"/>
</dbReference>
<sequence>MRVVKRLLLAVVLLAAGCGVPVDDEPRDLDRPRTSVSSAPVPDRFGSALERVYLVRDGALVRVVRRVPVAPSAQQMLADLLAGPSSAEQRDGFTSALTTTRIGGMTITQHRATVAVAEPSEYGGRTDEMLAYGQIVCTLTSQGAEVGTVQFTSGGSPLSVPRGDGSLSTGPLTIADYADLLTS</sequence>
<evidence type="ECO:0000259" key="1">
    <source>
        <dbReference type="SMART" id="SM00909"/>
    </source>
</evidence>
<comment type="caution">
    <text evidence="2">The sequence shown here is derived from an EMBL/GenBank/DDBJ whole genome shotgun (WGS) entry which is preliminary data.</text>
</comment>
<evidence type="ECO:0000313" key="3">
    <source>
        <dbReference type="Proteomes" id="UP000598174"/>
    </source>
</evidence>
<dbReference type="Proteomes" id="UP000598174">
    <property type="component" value="Unassembled WGS sequence"/>
</dbReference>
<reference evidence="2" key="1">
    <citation type="submission" date="2021-01" db="EMBL/GenBank/DDBJ databases">
        <title>Whole genome shotgun sequence of Actinoplanes ferrugineus NBRC 15555.</title>
        <authorList>
            <person name="Komaki H."/>
            <person name="Tamura T."/>
        </authorList>
    </citation>
    <scope>NUCLEOTIDE SEQUENCE</scope>
    <source>
        <strain evidence="2">NBRC 15555</strain>
    </source>
</reference>
<dbReference type="EMBL" id="BOMM01000074">
    <property type="protein sequence ID" value="GIE15897.1"/>
    <property type="molecule type" value="Genomic_DNA"/>
</dbReference>
<name>A0A919J9R4_9ACTN</name>
<evidence type="ECO:0000313" key="2">
    <source>
        <dbReference type="EMBL" id="GIE15897.1"/>
    </source>
</evidence>
<accession>A0A919J9R4</accession>
<dbReference type="Pfam" id="PF10646">
    <property type="entry name" value="Germane"/>
    <property type="match status" value="1"/>
</dbReference>
<dbReference type="SMART" id="SM00909">
    <property type="entry name" value="Germane"/>
    <property type="match status" value="1"/>
</dbReference>
<organism evidence="2 3">
    <name type="scientific">Paractinoplanes ferrugineus</name>
    <dbReference type="NCBI Taxonomy" id="113564"/>
    <lineage>
        <taxon>Bacteria</taxon>
        <taxon>Bacillati</taxon>
        <taxon>Actinomycetota</taxon>
        <taxon>Actinomycetes</taxon>
        <taxon>Micromonosporales</taxon>
        <taxon>Micromonosporaceae</taxon>
        <taxon>Paractinoplanes</taxon>
    </lineage>
</organism>
<feature type="domain" description="GerMN" evidence="1">
    <location>
        <begin position="73"/>
        <end position="162"/>
    </location>
</feature>
<proteinExistence type="predicted"/>
<gene>
    <name evidence="2" type="ORF">Afe05nite_77370</name>
</gene>
<protein>
    <recommendedName>
        <fullName evidence="1">GerMN domain-containing protein</fullName>
    </recommendedName>
</protein>
<keyword evidence="3" id="KW-1185">Reference proteome</keyword>
<dbReference type="AlphaFoldDB" id="A0A919J9R4"/>
<dbReference type="InterPro" id="IPR019606">
    <property type="entry name" value="GerMN"/>
</dbReference>